<dbReference type="Proteomes" id="UP001295740">
    <property type="component" value="Unassembled WGS sequence"/>
</dbReference>
<feature type="domain" description="DUF7730" evidence="2">
    <location>
        <begin position="23"/>
        <end position="210"/>
    </location>
</feature>
<keyword evidence="4" id="KW-1185">Reference proteome</keyword>
<dbReference type="Pfam" id="PF24864">
    <property type="entry name" value="DUF7730"/>
    <property type="match status" value="1"/>
</dbReference>
<sequence length="465" mass="53636">MAPNDHEPVDNHPNASITQRNLNMSGFLKNIPQEIRFDIYEYAVYVDKPIVPKQVVARSNKFVWRSHTTERKHGNDTALEDKDNHRILKSTEDPLVVTQLARTCRTIYFEVEAVPVFYRINHFRLNGHRWQNEALRFLTAITPARRSLIRYATVFCAPEPFFWSDTWRKSFLAFPLTRNWGHIFTLICQCDNLQRLVISVNLTKAGTYYPQAFAREMNRSLELCLESARSADETRSCWSLPSFELTLTIGDLTINLMNTEPIDPVLAPNSCVHKDPLAKLITEVKHLAASRKLRLTQKDGQAKIMAAQVTGIQLQDAVSASQQDSNIGCEVGSSWETLDSIMTKIGLCRLEGFYRFLVNLPLCALASSYKLEDLQAIPEPKEIPKLADAIMLHLKYEKPRSWKFYVKTWATLQSRFEARVARLAQYEEREARKAAAAAKLRSLREERQRQRLRRLRRPRVLSDTE</sequence>
<gene>
    <name evidence="3" type="ORF">KHLLAP_LOCUS4520</name>
</gene>
<dbReference type="InterPro" id="IPR056632">
    <property type="entry name" value="DUF7730"/>
</dbReference>
<evidence type="ECO:0000313" key="4">
    <source>
        <dbReference type="Proteomes" id="UP001295740"/>
    </source>
</evidence>
<feature type="coiled-coil region" evidence="1">
    <location>
        <begin position="426"/>
        <end position="453"/>
    </location>
</feature>
<evidence type="ECO:0000313" key="3">
    <source>
        <dbReference type="EMBL" id="CAJ2504052.1"/>
    </source>
</evidence>
<accession>A0AAI8YGS7</accession>
<proteinExistence type="predicted"/>
<organism evidence="3 4">
    <name type="scientific">Anthostomella pinea</name>
    <dbReference type="NCBI Taxonomy" id="933095"/>
    <lineage>
        <taxon>Eukaryota</taxon>
        <taxon>Fungi</taxon>
        <taxon>Dikarya</taxon>
        <taxon>Ascomycota</taxon>
        <taxon>Pezizomycotina</taxon>
        <taxon>Sordariomycetes</taxon>
        <taxon>Xylariomycetidae</taxon>
        <taxon>Xylariales</taxon>
        <taxon>Xylariaceae</taxon>
        <taxon>Anthostomella</taxon>
    </lineage>
</organism>
<keyword evidence="1" id="KW-0175">Coiled coil</keyword>
<evidence type="ECO:0000259" key="2">
    <source>
        <dbReference type="Pfam" id="PF24864"/>
    </source>
</evidence>
<name>A0AAI8YGS7_9PEZI</name>
<protein>
    <submittedName>
        <fullName evidence="3">Uu.00g114460.m01.CDS01</fullName>
    </submittedName>
</protein>
<dbReference type="PANTHER" id="PTHR38790">
    <property type="entry name" value="2EXR DOMAIN-CONTAINING PROTEIN-RELATED"/>
    <property type="match status" value="1"/>
</dbReference>
<dbReference type="AlphaFoldDB" id="A0AAI8YGS7"/>
<evidence type="ECO:0000256" key="1">
    <source>
        <dbReference type="SAM" id="Coils"/>
    </source>
</evidence>
<reference evidence="3" key="1">
    <citation type="submission" date="2023-10" db="EMBL/GenBank/DDBJ databases">
        <authorList>
            <person name="Hackl T."/>
        </authorList>
    </citation>
    <scope>NUCLEOTIDE SEQUENCE</scope>
</reference>
<comment type="caution">
    <text evidence="3">The sequence shown here is derived from an EMBL/GenBank/DDBJ whole genome shotgun (WGS) entry which is preliminary data.</text>
</comment>
<dbReference type="EMBL" id="CAUWAG010000006">
    <property type="protein sequence ID" value="CAJ2504052.1"/>
    <property type="molecule type" value="Genomic_DNA"/>
</dbReference>